<dbReference type="Gene3D" id="3.40.50.12780">
    <property type="entry name" value="N-terminal domain of ligase-like"/>
    <property type="match status" value="1"/>
</dbReference>
<dbReference type="Gene3D" id="3.30.300.30">
    <property type="match status" value="1"/>
</dbReference>
<dbReference type="PANTHER" id="PTHR43767:SF12">
    <property type="entry name" value="AMP-DEPENDENT SYNTHETASE AND LIGASE"/>
    <property type="match status" value="1"/>
</dbReference>
<name>K5B721_MYCHD</name>
<feature type="domain" description="AMP-dependent synthetase/ligase" evidence="1">
    <location>
        <begin position="58"/>
        <end position="394"/>
    </location>
</feature>
<dbReference type="SUPFAM" id="SSF56801">
    <property type="entry name" value="Acetyl-CoA synthetase-like"/>
    <property type="match status" value="1"/>
</dbReference>
<dbReference type="InterPro" id="IPR025110">
    <property type="entry name" value="AMP-bd_C"/>
</dbReference>
<evidence type="ECO:0000259" key="2">
    <source>
        <dbReference type="Pfam" id="PF13193"/>
    </source>
</evidence>
<evidence type="ECO:0000259" key="1">
    <source>
        <dbReference type="Pfam" id="PF00501"/>
    </source>
</evidence>
<dbReference type="PROSITE" id="PS00455">
    <property type="entry name" value="AMP_BINDING"/>
    <property type="match status" value="1"/>
</dbReference>
<dbReference type="PATRIC" id="fig|1122247.3.peg.4690"/>
<dbReference type="EMBL" id="AMRA01000156">
    <property type="protein sequence ID" value="EKF21188.1"/>
    <property type="molecule type" value="Genomic_DNA"/>
</dbReference>
<reference evidence="3 4" key="1">
    <citation type="journal article" date="2012" name="J. Bacteriol.">
        <title>Genome sequence of Mycobacterium hassiacum DSM 44199, a rare source of heat-stable mycobacterial proteins.</title>
        <authorList>
            <person name="Tiago I."/>
            <person name="Maranha A."/>
            <person name="Mendes V."/>
            <person name="Alarico S."/>
            <person name="Moynihan P.J."/>
            <person name="Clarke A.J."/>
            <person name="Macedo-Ribeiro S."/>
            <person name="Pereira P.J."/>
            <person name="Empadinhas N."/>
        </authorList>
    </citation>
    <scope>NUCLEOTIDE SEQUENCE [LARGE SCALE GENOMIC DNA]</scope>
    <source>
        <strain evidence="4">DSM 44199 / CIP 105218 / JCM 12690 / 3849</strain>
    </source>
</reference>
<dbReference type="Proteomes" id="UP000006265">
    <property type="component" value="Unassembled WGS sequence"/>
</dbReference>
<dbReference type="Pfam" id="PF13193">
    <property type="entry name" value="AMP-binding_C"/>
    <property type="match status" value="1"/>
</dbReference>
<accession>K5B721</accession>
<dbReference type="InterPro" id="IPR042099">
    <property type="entry name" value="ANL_N_sf"/>
</dbReference>
<dbReference type="GO" id="GO:0016877">
    <property type="term" value="F:ligase activity, forming carbon-sulfur bonds"/>
    <property type="evidence" value="ECO:0007669"/>
    <property type="project" value="UniProtKB-ARBA"/>
</dbReference>
<comment type="caution">
    <text evidence="3">The sequence shown here is derived from an EMBL/GenBank/DDBJ whole genome shotgun (WGS) entry which is preliminary data.</text>
</comment>
<feature type="domain" description="AMP-binding enzyme C-terminal" evidence="2">
    <location>
        <begin position="444"/>
        <end position="522"/>
    </location>
</feature>
<evidence type="ECO:0000313" key="4">
    <source>
        <dbReference type="Proteomes" id="UP000006265"/>
    </source>
</evidence>
<dbReference type="Pfam" id="PF00501">
    <property type="entry name" value="AMP-binding"/>
    <property type="match status" value="1"/>
</dbReference>
<keyword evidence="4" id="KW-1185">Reference proteome</keyword>
<protein>
    <submittedName>
        <fullName evidence="3">AMP-binding enzyme family protein</fullName>
    </submittedName>
</protein>
<sequence>MDMTIRPAVEPDPQLCERYRAHGWWDGATLPTLMSDALTRSADRPFQLISRTRPWRGTLADVTTLARRFATGLAERGIRTGDPVAFCLPNSVEATAVFYGLSLLGATLVPVGHTAGPRDLACALRGSHAKAVVVANLPERPFDFDTLPPVELVAAVGEAPRPAHVLAFDDLTDHHPLTEPATVDPAQIAVIGWTSGTTGAPKGVMLSHRAMCAETRMHMSPMMSPRTRPLASTSPIAHVTGMLVSVLVPPLLGQQIHLLDYWDAGEVLDLMTAQQLSAGSGAPLFLAALLDHPACTPEHHALIEMSSLGGAAVSPELVLRAADVGVVAMRGYGCTEHPSIALGMPDDPLDKRAHTDGRPCPGVEVRIVDETDKPVPAGEDGEILTRGPDLFSGYTDPVLTAEAFTDGWYRTGDIGRLDADGYLSVVDRKKDIVIRAGMNISPAEVEAAMRTMPEVADVAVIAVPDPRTGERACAFVIPAPGHDTPAVERIGEHLATVGLAKYKWPEEIRTQPGDFPRTPAGKVRKTDLRAAWDAHRQGGHQ</sequence>
<evidence type="ECO:0000313" key="3">
    <source>
        <dbReference type="EMBL" id="EKF21188.1"/>
    </source>
</evidence>
<proteinExistence type="predicted"/>
<dbReference type="eggNOG" id="COG0318">
    <property type="taxonomic scope" value="Bacteria"/>
</dbReference>
<dbReference type="InterPro" id="IPR045851">
    <property type="entry name" value="AMP-bd_C_sf"/>
</dbReference>
<dbReference type="OrthoDB" id="9803968at2"/>
<dbReference type="InterPro" id="IPR000873">
    <property type="entry name" value="AMP-dep_synth/lig_dom"/>
</dbReference>
<dbReference type="InterPro" id="IPR020845">
    <property type="entry name" value="AMP-binding_CS"/>
</dbReference>
<organism evidence="3 4">
    <name type="scientific">Mycolicibacterium hassiacum (strain DSM 44199 / CIP 105218 / JCM 12690 / 3849)</name>
    <name type="common">Mycobacterium hassiacum</name>
    <dbReference type="NCBI Taxonomy" id="1122247"/>
    <lineage>
        <taxon>Bacteria</taxon>
        <taxon>Bacillati</taxon>
        <taxon>Actinomycetota</taxon>
        <taxon>Actinomycetes</taxon>
        <taxon>Mycobacteriales</taxon>
        <taxon>Mycobacteriaceae</taxon>
        <taxon>Mycolicibacterium</taxon>
    </lineage>
</organism>
<dbReference type="AlphaFoldDB" id="K5B721"/>
<dbReference type="InterPro" id="IPR050237">
    <property type="entry name" value="ATP-dep_AMP-bd_enzyme"/>
</dbReference>
<dbReference type="STRING" id="1122247.GCA_000379865_02286"/>
<gene>
    <name evidence="3" type="ORF">C731_4891</name>
</gene>
<dbReference type="PANTHER" id="PTHR43767">
    <property type="entry name" value="LONG-CHAIN-FATTY-ACID--COA LIGASE"/>
    <property type="match status" value="1"/>
</dbReference>